<evidence type="ECO:0000313" key="4">
    <source>
        <dbReference type="EMBL" id="GHO44620.1"/>
    </source>
</evidence>
<accession>A0A8J3MR35</accession>
<gene>
    <name evidence="4" type="ORF">KSX_27830</name>
</gene>
<keyword evidence="2" id="KW-0472">Membrane</keyword>
<sequence length="474" mass="53976">MQSPRQGRAFIRGKGITDGIWYTLCVLLVLLGIIIRQPLLVVVGVLLLLIIITTDIWSHYCLIDLRYQRKFSQKRVLFGEDVTMSITVENGKILPLPWLEVEDLLPRSLPLKEQELRSAPLSNLAMLECLFSPRWYERVTRNYTVRCIQRGIHTFGPTKLHSGDAFGFITQDQELNNHQYLLVYPLVVPLDSFGLPARHPFGDYRAPRRLLEDPSRIIGVRDYRYGDSMRRVHWKATARSMQMQSKVYDATTTFTLELFLNIDTRADAYYAIHPELQELAICVAASLTNWALDNSYAVGLYANTIMNMPDEELAIGRRYIEPQKSEVEPEAELAQQLNRRRIRLPASSSEEQRKNVMEMLARVQGYFGAPIEEVLQAESSRLPNGATVVLITSTLGDRMLDRLVQLRRRGHAISVLFINDTPPPQRVAGISIHHVGGEELWQRLLAPYTETATPNADELSGDARPIRAEQSLSL</sequence>
<dbReference type="Proteomes" id="UP000612362">
    <property type="component" value="Unassembled WGS sequence"/>
</dbReference>
<comment type="caution">
    <text evidence="4">The sequence shown here is derived from an EMBL/GenBank/DDBJ whole genome shotgun (WGS) entry which is preliminary data.</text>
</comment>
<dbReference type="PANTHER" id="PTHR34351:SF2">
    <property type="entry name" value="DUF58 DOMAIN-CONTAINING PROTEIN"/>
    <property type="match status" value="1"/>
</dbReference>
<dbReference type="EMBL" id="BNJF01000001">
    <property type="protein sequence ID" value="GHO44620.1"/>
    <property type="molecule type" value="Genomic_DNA"/>
</dbReference>
<evidence type="ECO:0000256" key="2">
    <source>
        <dbReference type="SAM" id="Phobius"/>
    </source>
</evidence>
<organism evidence="4 5">
    <name type="scientific">Ktedonospora formicarum</name>
    <dbReference type="NCBI Taxonomy" id="2778364"/>
    <lineage>
        <taxon>Bacteria</taxon>
        <taxon>Bacillati</taxon>
        <taxon>Chloroflexota</taxon>
        <taxon>Ktedonobacteria</taxon>
        <taxon>Ktedonobacterales</taxon>
        <taxon>Ktedonobacteraceae</taxon>
        <taxon>Ktedonospora</taxon>
    </lineage>
</organism>
<evidence type="ECO:0000259" key="3">
    <source>
        <dbReference type="Pfam" id="PF01882"/>
    </source>
</evidence>
<reference evidence="4" key="1">
    <citation type="submission" date="2020-10" db="EMBL/GenBank/DDBJ databases">
        <title>Taxonomic study of unclassified bacteria belonging to the class Ktedonobacteria.</title>
        <authorList>
            <person name="Yabe S."/>
            <person name="Wang C.M."/>
            <person name="Zheng Y."/>
            <person name="Sakai Y."/>
            <person name="Cavaletti L."/>
            <person name="Monciardini P."/>
            <person name="Donadio S."/>
        </authorList>
    </citation>
    <scope>NUCLEOTIDE SEQUENCE</scope>
    <source>
        <strain evidence="4">SOSP1-1</strain>
    </source>
</reference>
<dbReference type="PANTHER" id="PTHR34351">
    <property type="entry name" value="SLR1927 PROTEIN-RELATED"/>
    <property type="match status" value="1"/>
</dbReference>
<name>A0A8J3MR35_9CHLR</name>
<evidence type="ECO:0000313" key="5">
    <source>
        <dbReference type="Proteomes" id="UP000612362"/>
    </source>
</evidence>
<dbReference type="RefSeq" id="WP_220194000.1">
    <property type="nucleotide sequence ID" value="NZ_BNJF01000001.1"/>
</dbReference>
<keyword evidence="2" id="KW-0812">Transmembrane</keyword>
<feature type="region of interest" description="Disordered" evidence="1">
    <location>
        <begin position="452"/>
        <end position="474"/>
    </location>
</feature>
<protein>
    <recommendedName>
        <fullName evidence="3">DUF58 domain-containing protein</fullName>
    </recommendedName>
</protein>
<feature type="transmembrane region" description="Helical" evidence="2">
    <location>
        <begin position="20"/>
        <end position="39"/>
    </location>
</feature>
<feature type="transmembrane region" description="Helical" evidence="2">
    <location>
        <begin position="45"/>
        <end position="65"/>
    </location>
</feature>
<dbReference type="AlphaFoldDB" id="A0A8J3MR35"/>
<dbReference type="InterPro" id="IPR002881">
    <property type="entry name" value="DUF58"/>
</dbReference>
<keyword evidence="5" id="KW-1185">Reference proteome</keyword>
<feature type="domain" description="DUF58" evidence="3">
    <location>
        <begin position="220"/>
        <end position="304"/>
    </location>
</feature>
<keyword evidence="2" id="KW-1133">Transmembrane helix</keyword>
<dbReference type="Pfam" id="PF01882">
    <property type="entry name" value="DUF58"/>
    <property type="match status" value="1"/>
</dbReference>
<evidence type="ECO:0000256" key="1">
    <source>
        <dbReference type="SAM" id="MobiDB-lite"/>
    </source>
</evidence>
<proteinExistence type="predicted"/>